<dbReference type="RefSeq" id="WP_180093017.1">
    <property type="nucleotide sequence ID" value="NZ_CAXAZJ010000007.1"/>
</dbReference>
<dbReference type="Pfam" id="PF05681">
    <property type="entry name" value="Fumerase"/>
    <property type="match status" value="1"/>
</dbReference>
<dbReference type="EMBL" id="JACCGK010000011">
    <property type="protein sequence ID" value="NYT73473.1"/>
    <property type="molecule type" value="Genomic_DNA"/>
</dbReference>
<dbReference type="GO" id="GO:0006091">
    <property type="term" value="P:generation of precursor metabolites and energy"/>
    <property type="evidence" value="ECO:0007669"/>
    <property type="project" value="InterPro"/>
</dbReference>
<dbReference type="GO" id="GO:0051539">
    <property type="term" value="F:4 iron, 4 sulfur cluster binding"/>
    <property type="evidence" value="ECO:0007669"/>
    <property type="project" value="UniProtKB-UniRule"/>
</dbReference>
<organism evidence="13 14">
    <name type="scientific">Vreelandella sedimenti</name>
    <dbReference type="NCBI Taxonomy" id="2729618"/>
    <lineage>
        <taxon>Bacteria</taxon>
        <taxon>Pseudomonadati</taxon>
        <taxon>Pseudomonadota</taxon>
        <taxon>Gammaproteobacteria</taxon>
        <taxon>Oceanospirillales</taxon>
        <taxon>Halomonadaceae</taxon>
        <taxon>Vreelandella</taxon>
    </lineage>
</organism>
<dbReference type="InterPro" id="IPR004646">
    <property type="entry name" value="Fe-S_hydro-lyase_TtdA-typ_cat"/>
</dbReference>
<dbReference type="GO" id="GO:0046872">
    <property type="term" value="F:metal ion binding"/>
    <property type="evidence" value="ECO:0007669"/>
    <property type="project" value="UniProtKB-UniRule"/>
</dbReference>
<sequence>MTVIRQDDVIQSVADALQYISYYHPKDFIDAMAAAYEREENPAAKDAIAQILINSRMCATGHRPICQDTGIVTVFVHVGMNVTWEADMSLDDMINEGVRRAYLLPDNILRASVLADPDGKRANTKDNTPAIIHHSIVPGDTVDIHVAAKGGGSEAKSKFAMLNPSDSVVDWVMEQLPKMGAGWCPPGMLGIGIGGTAEKAMMIAKEALLDPIDIQDLQARGPSNRAEELRLELFDKVNNSGIGAQGLGGLTTVLDIKVKDYPTHAANKPVAIIPNCAATRHAHFTLDGSGPAVLEPPKLEDWPEITREAGENVKRVNLDTVTPAEVKTWQPGDTLLLNGKLLTGRDAAHKRMVDMLAKGEPLPVDMKGRFIYYVGPVDPIGDEVVGPAGPTTATRMDKFTRTMLEETGLLGMVGKAERGQAAIDAIRDNEAVYLMAVGGSAYLVAQAIKKSRVVGFEDLGMEAIYEFEVEDMPVTVAVDSLGTSVHQTGPAKWKEIIAQSA</sequence>
<keyword evidence="14" id="KW-1185">Reference proteome</keyword>
<dbReference type="PIRSF" id="PIRSF001394">
    <property type="entry name" value="Fe_dep_fumar_hy"/>
    <property type="match status" value="1"/>
</dbReference>
<evidence type="ECO:0000256" key="5">
    <source>
        <dbReference type="ARBA" id="ARBA00022485"/>
    </source>
</evidence>
<evidence type="ECO:0000256" key="1">
    <source>
        <dbReference type="ARBA" id="ARBA00000929"/>
    </source>
</evidence>
<evidence type="ECO:0000259" key="12">
    <source>
        <dbReference type="Pfam" id="PF05683"/>
    </source>
</evidence>
<evidence type="ECO:0000256" key="2">
    <source>
        <dbReference type="ARBA" id="ARBA00001966"/>
    </source>
</evidence>
<comment type="similarity">
    <text evidence="3 10">Belongs to the class-I fumarase family.</text>
</comment>
<feature type="domain" description="Fe-S hydro-lyase tartrate dehydratase alpha-type catalytic" evidence="11">
    <location>
        <begin position="11"/>
        <end position="284"/>
    </location>
</feature>
<dbReference type="NCBIfam" id="TIGR00723">
    <property type="entry name" value="ttdB_fumA_fumB"/>
    <property type="match status" value="1"/>
</dbReference>
<proteinExistence type="inferred from homology"/>
<evidence type="ECO:0000313" key="13">
    <source>
        <dbReference type="EMBL" id="NYT73473.1"/>
    </source>
</evidence>
<dbReference type="GO" id="GO:0004333">
    <property type="term" value="F:fumarate hydratase activity"/>
    <property type="evidence" value="ECO:0007669"/>
    <property type="project" value="UniProtKB-UniRule"/>
</dbReference>
<evidence type="ECO:0000256" key="8">
    <source>
        <dbReference type="ARBA" id="ARBA00023014"/>
    </source>
</evidence>
<gene>
    <name evidence="13" type="ORF">HZU72_13670</name>
</gene>
<dbReference type="NCBIfam" id="TIGR00722">
    <property type="entry name" value="ttdA_fumA_fumB"/>
    <property type="match status" value="1"/>
</dbReference>
<comment type="cofactor">
    <cofactor evidence="2 10">
        <name>[4Fe-4S] cluster</name>
        <dbReference type="ChEBI" id="CHEBI:49883"/>
    </cofactor>
</comment>
<evidence type="ECO:0000256" key="10">
    <source>
        <dbReference type="PIRNR" id="PIRNR001394"/>
    </source>
</evidence>
<evidence type="ECO:0000313" key="14">
    <source>
        <dbReference type="Proteomes" id="UP000520876"/>
    </source>
</evidence>
<name>A0A7Z0N8P4_9GAMM</name>
<keyword evidence="9 10" id="KW-0456">Lyase</keyword>
<keyword evidence="5 10" id="KW-0004">4Fe-4S</keyword>
<keyword evidence="7 10" id="KW-0408">Iron</keyword>
<reference evidence="13 14" key="1">
    <citation type="submission" date="2020-07" db="EMBL/GenBank/DDBJ databases">
        <title>Halomonas sp. QX-2 draft genome sequence.</title>
        <authorList>
            <person name="Qiu X."/>
        </authorList>
    </citation>
    <scope>NUCLEOTIDE SEQUENCE [LARGE SCALE GENOMIC DNA]</scope>
    <source>
        <strain evidence="13 14">QX-2</strain>
    </source>
</reference>
<dbReference type="PANTHER" id="PTHR43351:SF2">
    <property type="entry name" value="L(+)-TARTRATE DEHYDRATASE SUBUNIT BETA-RELATED"/>
    <property type="match status" value="1"/>
</dbReference>
<evidence type="ECO:0000256" key="3">
    <source>
        <dbReference type="ARBA" id="ARBA00008876"/>
    </source>
</evidence>
<dbReference type="InterPro" id="IPR011167">
    <property type="entry name" value="Fe_dep_fumarate_hydratase"/>
</dbReference>
<protein>
    <recommendedName>
        <fullName evidence="10">Fumarate hydratase class I</fullName>
        <ecNumber evidence="10">4.2.1.2</ecNumber>
    </recommendedName>
</protein>
<keyword evidence="6 10" id="KW-0479">Metal-binding</keyword>
<evidence type="ECO:0000256" key="4">
    <source>
        <dbReference type="ARBA" id="ARBA00011738"/>
    </source>
</evidence>
<dbReference type="Proteomes" id="UP000520876">
    <property type="component" value="Unassembled WGS sequence"/>
</dbReference>
<evidence type="ECO:0000259" key="11">
    <source>
        <dbReference type="Pfam" id="PF05681"/>
    </source>
</evidence>
<keyword evidence="8 10" id="KW-0411">Iron-sulfur</keyword>
<dbReference type="EC" id="4.2.1.2" evidence="10"/>
<accession>A0A7Z0N8P4</accession>
<evidence type="ECO:0000256" key="7">
    <source>
        <dbReference type="ARBA" id="ARBA00023004"/>
    </source>
</evidence>
<dbReference type="InterPro" id="IPR004647">
    <property type="entry name" value="Fe-S_hydro-lyase_TtdB-typ_cat"/>
</dbReference>
<evidence type="ECO:0000256" key="9">
    <source>
        <dbReference type="ARBA" id="ARBA00023239"/>
    </source>
</evidence>
<comment type="catalytic activity">
    <reaction evidence="1 10">
        <text>(S)-malate = fumarate + H2O</text>
        <dbReference type="Rhea" id="RHEA:12460"/>
        <dbReference type="ChEBI" id="CHEBI:15377"/>
        <dbReference type="ChEBI" id="CHEBI:15589"/>
        <dbReference type="ChEBI" id="CHEBI:29806"/>
        <dbReference type="EC" id="4.2.1.2"/>
    </reaction>
</comment>
<feature type="domain" description="Fe-S hydro-lyase tartrate dehydratase beta-type catalytic" evidence="12">
    <location>
        <begin position="288"/>
        <end position="488"/>
    </location>
</feature>
<dbReference type="AlphaFoldDB" id="A0A7Z0N8P4"/>
<dbReference type="Gene3D" id="3.20.130.10">
    <property type="entry name" value="Fe-S hydro-lyase, tartrate dehydratase beta-type, catalytic domain"/>
    <property type="match status" value="1"/>
</dbReference>
<comment type="caution">
    <text evidence="13">The sequence shown here is derived from an EMBL/GenBank/DDBJ whole genome shotgun (WGS) entry which is preliminary data.</text>
</comment>
<dbReference type="InterPro" id="IPR036660">
    <property type="entry name" value="Fe-S_hydroAse_TtdB_cat_sf"/>
</dbReference>
<dbReference type="Pfam" id="PF05683">
    <property type="entry name" value="Fumerase_C"/>
    <property type="match status" value="1"/>
</dbReference>
<dbReference type="SUPFAM" id="SSF117457">
    <property type="entry name" value="FumA C-terminal domain-like"/>
    <property type="match status" value="1"/>
</dbReference>
<evidence type="ECO:0000256" key="6">
    <source>
        <dbReference type="ARBA" id="ARBA00022723"/>
    </source>
</evidence>
<comment type="function">
    <text evidence="10">Catalyzes the reversible hydration of fumarate to (S)-malate.</text>
</comment>
<comment type="subunit">
    <text evidence="4 10">Homodimer.</text>
</comment>
<dbReference type="PANTHER" id="PTHR43351">
    <property type="entry name" value="L(+)-TARTRATE DEHYDRATASE SUBUNIT BETA"/>
    <property type="match status" value="1"/>
</dbReference>